<evidence type="ECO:0000259" key="2">
    <source>
        <dbReference type="PROSITE" id="PS50110"/>
    </source>
</evidence>
<dbReference type="InterPro" id="IPR001789">
    <property type="entry name" value="Sig_transdc_resp-reg_receiver"/>
</dbReference>
<protein>
    <recommendedName>
        <fullName evidence="2">Response regulatory domain-containing protein</fullName>
    </recommendedName>
</protein>
<dbReference type="Gene3D" id="3.40.50.2300">
    <property type="match status" value="1"/>
</dbReference>
<dbReference type="EMBL" id="JBEVCJ010000012">
    <property type="protein sequence ID" value="MET1255723.1"/>
    <property type="molecule type" value="Genomic_DNA"/>
</dbReference>
<dbReference type="InterPro" id="IPR011006">
    <property type="entry name" value="CheY-like_superfamily"/>
</dbReference>
<dbReference type="RefSeq" id="WP_353896307.1">
    <property type="nucleotide sequence ID" value="NZ_JBEVCJ010000012.1"/>
</dbReference>
<organism evidence="3 4">
    <name type="scientific">Aliikangiella maris</name>
    <dbReference type="NCBI Taxonomy" id="3162458"/>
    <lineage>
        <taxon>Bacteria</taxon>
        <taxon>Pseudomonadati</taxon>
        <taxon>Pseudomonadota</taxon>
        <taxon>Gammaproteobacteria</taxon>
        <taxon>Oceanospirillales</taxon>
        <taxon>Pleioneaceae</taxon>
        <taxon>Aliikangiella</taxon>
    </lineage>
</organism>
<evidence type="ECO:0000313" key="4">
    <source>
        <dbReference type="Proteomes" id="UP001548189"/>
    </source>
</evidence>
<keyword evidence="4" id="KW-1185">Reference proteome</keyword>
<feature type="modified residue" description="4-aspartylphosphate" evidence="1">
    <location>
        <position position="54"/>
    </location>
</feature>
<feature type="domain" description="Response regulatory" evidence="2">
    <location>
        <begin position="1"/>
        <end position="55"/>
    </location>
</feature>
<gene>
    <name evidence="3" type="ORF">ABVT43_11355</name>
</gene>
<dbReference type="SUPFAM" id="SSF52172">
    <property type="entry name" value="CheY-like"/>
    <property type="match status" value="1"/>
</dbReference>
<comment type="caution">
    <text evidence="3">The sequence shown here is derived from an EMBL/GenBank/DDBJ whole genome shotgun (WGS) entry which is preliminary data.</text>
</comment>
<evidence type="ECO:0000313" key="3">
    <source>
        <dbReference type="EMBL" id="MET1255723.1"/>
    </source>
</evidence>
<sequence length="55" mass="6008">MLVVDDNATNREVMLAQLTQWGAEVVLADSGEAALQYLTAAIEQDNIPKIAFLDM</sequence>
<accession>A0ABV2BUX1</accession>
<evidence type="ECO:0000256" key="1">
    <source>
        <dbReference type="PROSITE-ProRule" id="PRU00169"/>
    </source>
</evidence>
<dbReference type="PROSITE" id="PS50110">
    <property type="entry name" value="RESPONSE_REGULATORY"/>
    <property type="match status" value="1"/>
</dbReference>
<name>A0ABV2BUX1_9GAMM</name>
<proteinExistence type="predicted"/>
<dbReference type="Proteomes" id="UP001548189">
    <property type="component" value="Unassembled WGS sequence"/>
</dbReference>
<reference evidence="3 4" key="1">
    <citation type="submission" date="2024-06" db="EMBL/GenBank/DDBJ databases">
        <authorList>
            <person name="Li F."/>
        </authorList>
    </citation>
    <scope>NUCLEOTIDE SEQUENCE [LARGE SCALE GENOMIC DNA]</scope>
    <source>
        <strain evidence="3 4">GXAS 311</strain>
    </source>
</reference>
<keyword evidence="1" id="KW-0597">Phosphoprotein</keyword>